<keyword evidence="2" id="KW-1133">Transmembrane helix</keyword>
<keyword evidence="2" id="KW-0812">Transmembrane</keyword>
<feature type="transmembrane region" description="Helical" evidence="2">
    <location>
        <begin position="56"/>
        <end position="73"/>
    </location>
</feature>
<evidence type="ECO:0000256" key="1">
    <source>
        <dbReference type="SAM" id="MobiDB-lite"/>
    </source>
</evidence>
<reference evidence="3 4" key="1">
    <citation type="journal article" date="2022" name="J. Am. Chem. Soc.">
        <title>Biosynthesis of Guanitoxin Enables Global Environmental Detection in Freshwater Cyanobacteria.</title>
        <authorList>
            <person name="Lima S.T."/>
            <person name="Fallon T.R."/>
            <person name="Cordoza J.L."/>
            <person name="Chekan J.R."/>
            <person name="Delbaje E."/>
            <person name="Hopiavuori A.R."/>
            <person name="Alvarenga D.O."/>
            <person name="Wood S.M."/>
            <person name="Luhavaya H."/>
            <person name="Baumgartner J.T."/>
            <person name="Dorr F.A."/>
            <person name="Etchegaray A."/>
            <person name="Pinto E."/>
            <person name="McKinnie S.M.K."/>
            <person name="Fiore M.F."/>
            <person name="Moore B.S."/>
        </authorList>
    </citation>
    <scope>NUCLEOTIDE SEQUENCE [LARGE SCALE GENOMIC DNA]</scope>
    <source>
        <strain evidence="3 4">ITEP-024</strain>
    </source>
</reference>
<accession>A0ABX8X0F0</accession>
<feature type="region of interest" description="Disordered" evidence="1">
    <location>
        <begin position="251"/>
        <end position="309"/>
    </location>
</feature>
<evidence type="ECO:0008006" key="5">
    <source>
        <dbReference type="Google" id="ProtNLM"/>
    </source>
</evidence>
<evidence type="ECO:0000313" key="3">
    <source>
        <dbReference type="EMBL" id="QYX32142.1"/>
    </source>
</evidence>
<name>A0ABX8X0F0_9CYAN</name>
<sequence length="309" mass="32744">MLAYILALVVGIGSVAIYIAAFFFPEIHRKNDFIWSGVGLFYALVLWIFASRITGGLLLGHVASVALLVWFGWQTLSLRRQLTPEVQQTPVPSPELVKVSIQEQVSKFSLQEKLGQLSSLIANVFSGVKGKVQQTGSKKPVAPPEKPVVTIVDQTTLVAEQPSQTTSATQAVTVPAPETAASTAEVTEEVSQTEGVTVPAPETAASTAEVTEEVIFEGETVSAVTETETPEVAQVSEEVISQGETETKIKTVSEVTPPTPPTPELVAQAQEETEEKPPISVEEVAPDAVLAPPAEAPPEKLPPSEGTGS</sequence>
<feature type="compositionally biased region" description="Low complexity" evidence="1">
    <location>
        <begin position="281"/>
        <end position="293"/>
    </location>
</feature>
<dbReference type="EMBL" id="CP080598">
    <property type="protein sequence ID" value="QYX32142.1"/>
    <property type="molecule type" value="Genomic_DNA"/>
</dbReference>
<keyword evidence="4" id="KW-1185">Reference proteome</keyword>
<dbReference type="Pfam" id="PF07444">
    <property type="entry name" value="Ycf66_N"/>
    <property type="match status" value="1"/>
</dbReference>
<dbReference type="InterPro" id="IPR010004">
    <property type="entry name" value="Uncharacterised_Ycf66"/>
</dbReference>
<proteinExistence type="predicted"/>
<evidence type="ECO:0000313" key="4">
    <source>
        <dbReference type="Proteomes" id="UP000826540"/>
    </source>
</evidence>
<protein>
    <recommendedName>
        <fullName evidence="5">Ycf66 family protein</fullName>
    </recommendedName>
</protein>
<dbReference type="Proteomes" id="UP000826540">
    <property type="component" value="Chromosome"/>
</dbReference>
<keyword evidence="2" id="KW-0472">Membrane</keyword>
<organism evidence="3 4">
    <name type="scientific">Sphaerospermopsis torques-reginae ITEP-024</name>
    <dbReference type="NCBI Taxonomy" id="984208"/>
    <lineage>
        <taxon>Bacteria</taxon>
        <taxon>Bacillati</taxon>
        <taxon>Cyanobacteriota</taxon>
        <taxon>Cyanophyceae</taxon>
        <taxon>Nostocales</taxon>
        <taxon>Aphanizomenonaceae</taxon>
        <taxon>Sphaerospermopsis</taxon>
        <taxon>Sphaerospermopsis torques-reginae</taxon>
    </lineage>
</organism>
<feature type="transmembrane region" description="Helical" evidence="2">
    <location>
        <begin position="33"/>
        <end position="50"/>
    </location>
</feature>
<evidence type="ECO:0000256" key="2">
    <source>
        <dbReference type="SAM" id="Phobius"/>
    </source>
</evidence>
<gene>
    <name evidence="3" type="ORF">K2F26_01550</name>
</gene>
<feature type="transmembrane region" description="Helical" evidence="2">
    <location>
        <begin position="6"/>
        <end position="24"/>
    </location>
</feature>